<dbReference type="GO" id="GO:1902600">
    <property type="term" value="P:proton transmembrane transport"/>
    <property type="evidence" value="ECO:0007669"/>
    <property type="project" value="InterPro"/>
</dbReference>
<evidence type="ECO:0000313" key="11">
    <source>
        <dbReference type="EMBL" id="NMF55875.1"/>
    </source>
</evidence>
<comment type="caution">
    <text evidence="11">The sequence shown here is derived from an EMBL/GenBank/DDBJ whole genome shotgun (WGS) entry which is preliminary data.</text>
</comment>
<accession>A0A7X9UCG9</accession>
<evidence type="ECO:0000256" key="3">
    <source>
        <dbReference type="ARBA" id="ARBA00022448"/>
    </source>
</evidence>
<keyword evidence="8 9" id="KW-0472">Membrane</keyword>
<feature type="transmembrane region" description="Helical" evidence="9">
    <location>
        <begin position="54"/>
        <end position="74"/>
    </location>
</feature>
<evidence type="ECO:0000256" key="9">
    <source>
        <dbReference type="SAM" id="Phobius"/>
    </source>
</evidence>
<dbReference type="InterPro" id="IPR006153">
    <property type="entry name" value="Cation/H_exchanger_TM"/>
</dbReference>
<feature type="domain" description="Cation/H+ exchanger transmembrane" evidence="10">
    <location>
        <begin position="13"/>
        <end position="380"/>
    </location>
</feature>
<evidence type="ECO:0000259" key="10">
    <source>
        <dbReference type="Pfam" id="PF00999"/>
    </source>
</evidence>
<feature type="transmembrane region" description="Helical" evidence="9">
    <location>
        <begin position="240"/>
        <end position="256"/>
    </location>
</feature>
<keyword evidence="5 9" id="KW-0812">Transmembrane</keyword>
<evidence type="ECO:0000256" key="2">
    <source>
        <dbReference type="ARBA" id="ARBA00005551"/>
    </source>
</evidence>
<dbReference type="GO" id="GO:0015297">
    <property type="term" value="F:antiporter activity"/>
    <property type="evidence" value="ECO:0007669"/>
    <property type="project" value="UniProtKB-KW"/>
</dbReference>
<dbReference type="PANTHER" id="PTHR43562">
    <property type="entry name" value="NAPA-TYPE SODIUM/HYDROGEN ANTIPORTER"/>
    <property type="match status" value="1"/>
</dbReference>
<feature type="transmembrane region" description="Helical" evidence="9">
    <location>
        <begin position="334"/>
        <end position="356"/>
    </location>
</feature>
<feature type="transmembrane region" description="Helical" evidence="9">
    <location>
        <begin position="298"/>
        <end position="322"/>
    </location>
</feature>
<feature type="transmembrane region" description="Helical" evidence="9">
    <location>
        <begin position="116"/>
        <end position="135"/>
    </location>
</feature>
<evidence type="ECO:0000256" key="5">
    <source>
        <dbReference type="ARBA" id="ARBA00022692"/>
    </source>
</evidence>
<evidence type="ECO:0000313" key="12">
    <source>
        <dbReference type="Proteomes" id="UP000546970"/>
    </source>
</evidence>
<protein>
    <submittedName>
        <fullName evidence="11">Cation:proton antiporter</fullName>
    </submittedName>
</protein>
<dbReference type="AlphaFoldDB" id="A0A7X9UCG9"/>
<name>A0A7X9UCG9_9ACTN</name>
<proteinExistence type="inferred from homology"/>
<keyword evidence="12" id="KW-1185">Reference proteome</keyword>
<keyword evidence="3" id="KW-0813">Transport</keyword>
<feature type="transmembrane region" description="Helical" evidence="9">
    <location>
        <begin position="175"/>
        <end position="196"/>
    </location>
</feature>
<keyword evidence="6 9" id="KW-1133">Transmembrane helix</keyword>
<evidence type="ECO:0000256" key="4">
    <source>
        <dbReference type="ARBA" id="ARBA00022449"/>
    </source>
</evidence>
<dbReference type="Gene3D" id="1.20.1530.20">
    <property type="match status" value="1"/>
</dbReference>
<feature type="transmembrane region" description="Helical" evidence="9">
    <location>
        <begin position="362"/>
        <end position="381"/>
    </location>
</feature>
<keyword evidence="4" id="KW-0050">Antiport</keyword>
<dbReference type="InterPro" id="IPR038770">
    <property type="entry name" value="Na+/solute_symporter_sf"/>
</dbReference>
<reference evidence="11 12" key="1">
    <citation type="submission" date="2020-04" db="EMBL/GenBank/DDBJ databases">
        <title>Collinsella sp. KGMB02528 nov., an anaerobic actinobacterium isolated from human feces.</title>
        <authorList>
            <person name="Han K.-I."/>
            <person name="Eom M.K."/>
            <person name="Kim J.-S."/>
            <person name="Lee K.C."/>
            <person name="Suh M.K."/>
            <person name="Park S.-H."/>
            <person name="Lee J.H."/>
            <person name="Kang S.W."/>
            <person name="Park J.-E."/>
            <person name="Oh B.S."/>
            <person name="Yu S.Y."/>
            <person name="Choi S.-H."/>
            <person name="Lee D.H."/>
            <person name="Yoon H."/>
            <person name="Kim B.-Y."/>
            <person name="Lee J.H."/>
            <person name="Lee J.-S."/>
        </authorList>
    </citation>
    <scope>NUCLEOTIDE SEQUENCE [LARGE SCALE GENOMIC DNA]</scope>
    <source>
        <strain evidence="11 12">KGMB02528</strain>
    </source>
</reference>
<sequence length="516" mass="55337">MAFVSLAVIAGAAFVCPVLAALVPGRAIPETVFLLLAGAVLGPHMLGLIHIDEAVSIVSELGLAFLFLLAGYEINPKHVVGGEGRWGLGAWVVSFLLAWLAVRMAPAFSTGSIDGIAVTLALTSTALGTLMPILHERSLMGTRLGDSILAYGTWGELGPVLAMSVLLSARSSVQTLMILAAFLVVCVVLAAVPARSRRLGNRFFRFIQNRADTTSQTFVRLTVFILIVLVAFTAIFDLDIVLGAFAAGFVLRFIIPEGDHTLESKLEGLAYGFLIPVFFCVSGAKIDLSAVAANPLMLAGFIVALLVIRAVPIAIAMRLCPLTRDVTPHGRTTVALYCTTALPIIVAVTSVAVSAGAMGQDMASVLVAAGACTVFLMPLLAQATYRMVDARPLEAASQVVEHPRDAAQIIREHHDLAKLLAREHKVLTSHGHGDATDEAPTWGNIAEHIAADPLHHRSIDNRIATAAHLLAEDVYENEVDPSSLSPRERRRLERAKLAVQEYRRRMLELHREDDAE</sequence>
<keyword evidence="7" id="KW-0406">Ion transport</keyword>
<evidence type="ECO:0000256" key="6">
    <source>
        <dbReference type="ARBA" id="ARBA00022989"/>
    </source>
</evidence>
<comment type="subcellular location">
    <subcellularLocation>
        <location evidence="1">Membrane</location>
        <topology evidence="1">Multi-pass membrane protein</topology>
    </subcellularLocation>
</comment>
<feature type="transmembrane region" description="Helical" evidence="9">
    <location>
        <begin position="147"/>
        <end position="169"/>
    </location>
</feature>
<evidence type="ECO:0000256" key="7">
    <source>
        <dbReference type="ARBA" id="ARBA00023065"/>
    </source>
</evidence>
<evidence type="ECO:0000256" key="8">
    <source>
        <dbReference type="ARBA" id="ARBA00023136"/>
    </source>
</evidence>
<dbReference type="RefSeq" id="WP_169277516.1">
    <property type="nucleotide sequence ID" value="NZ_JABBCP010000004.1"/>
</dbReference>
<dbReference type="Proteomes" id="UP000546970">
    <property type="component" value="Unassembled WGS sequence"/>
</dbReference>
<feature type="transmembrane region" description="Helical" evidence="9">
    <location>
        <begin position="268"/>
        <end position="286"/>
    </location>
</feature>
<dbReference type="PANTHER" id="PTHR43562:SF1">
    <property type="entry name" value="NA(+)_H(+) ANTIPORTER YJBQ-RELATED"/>
    <property type="match status" value="1"/>
</dbReference>
<dbReference type="GO" id="GO:0016020">
    <property type="term" value="C:membrane"/>
    <property type="evidence" value="ECO:0007669"/>
    <property type="project" value="UniProtKB-SubCell"/>
</dbReference>
<evidence type="ECO:0000256" key="1">
    <source>
        <dbReference type="ARBA" id="ARBA00004141"/>
    </source>
</evidence>
<gene>
    <name evidence="11" type="ORF">HF320_05990</name>
</gene>
<dbReference type="EMBL" id="JABBCP010000004">
    <property type="protein sequence ID" value="NMF55875.1"/>
    <property type="molecule type" value="Genomic_DNA"/>
</dbReference>
<comment type="similarity">
    <text evidence="2">Belongs to the monovalent cation:proton antiporter 2 (CPA2) transporter (TC 2.A.37) family.</text>
</comment>
<feature type="transmembrane region" description="Helical" evidence="9">
    <location>
        <begin position="217"/>
        <end position="234"/>
    </location>
</feature>
<organism evidence="11 12">
    <name type="scientific">Collinsella acetigenes</name>
    <dbReference type="NCBI Taxonomy" id="2713419"/>
    <lineage>
        <taxon>Bacteria</taxon>
        <taxon>Bacillati</taxon>
        <taxon>Actinomycetota</taxon>
        <taxon>Coriobacteriia</taxon>
        <taxon>Coriobacteriales</taxon>
        <taxon>Coriobacteriaceae</taxon>
        <taxon>Collinsella</taxon>
    </lineage>
</organism>
<feature type="transmembrane region" description="Helical" evidence="9">
    <location>
        <begin position="86"/>
        <end position="104"/>
    </location>
</feature>
<dbReference type="Pfam" id="PF00999">
    <property type="entry name" value="Na_H_Exchanger"/>
    <property type="match status" value="1"/>
</dbReference>